<evidence type="ECO:0000313" key="10">
    <source>
        <dbReference type="EMBL" id="MEN3931347.1"/>
    </source>
</evidence>
<dbReference type="EMBL" id="JBBYXI010000003">
    <property type="protein sequence ID" value="MEN3931347.1"/>
    <property type="molecule type" value="Genomic_DNA"/>
</dbReference>
<reference evidence="10 11" key="1">
    <citation type="submission" date="2024-04" db="EMBL/GenBank/DDBJ databases">
        <title>A novel species isolated from cricket.</title>
        <authorList>
            <person name="Wang H.-C."/>
        </authorList>
    </citation>
    <scope>NUCLEOTIDE SEQUENCE [LARGE SCALE GENOMIC DNA]</scope>
    <source>
        <strain evidence="10 11">WL0021</strain>
    </source>
</reference>
<feature type="region of interest" description="Disordered" evidence="7">
    <location>
        <begin position="284"/>
        <end position="309"/>
    </location>
</feature>
<dbReference type="SMART" id="SM00244">
    <property type="entry name" value="PHB"/>
    <property type="match status" value="1"/>
</dbReference>
<accession>A0ABV0BK32</accession>
<dbReference type="GO" id="GO:0006508">
    <property type="term" value="P:proteolysis"/>
    <property type="evidence" value="ECO:0007669"/>
    <property type="project" value="UniProtKB-KW"/>
</dbReference>
<keyword evidence="3 8" id="KW-0812">Transmembrane</keyword>
<keyword evidence="10" id="KW-0378">Hydrolase</keyword>
<evidence type="ECO:0000256" key="3">
    <source>
        <dbReference type="ARBA" id="ARBA00022692"/>
    </source>
</evidence>
<protein>
    <recommendedName>
        <fullName evidence="6">Protein HflC</fullName>
    </recommendedName>
</protein>
<dbReference type="InterPro" id="IPR001107">
    <property type="entry name" value="Band_7"/>
</dbReference>
<evidence type="ECO:0000256" key="1">
    <source>
        <dbReference type="ARBA" id="ARBA00004167"/>
    </source>
</evidence>
<comment type="similarity">
    <text evidence="2 6">Belongs to the band 7/mec-2 family. HflC subfamily.</text>
</comment>
<dbReference type="InterPro" id="IPR036013">
    <property type="entry name" value="Band_7/SPFH_dom_sf"/>
</dbReference>
<evidence type="ECO:0000256" key="8">
    <source>
        <dbReference type="SAM" id="Phobius"/>
    </source>
</evidence>
<dbReference type="PANTHER" id="PTHR42911:SF1">
    <property type="entry name" value="MODULATOR OF FTSH PROTEASE HFLC"/>
    <property type="match status" value="1"/>
</dbReference>
<evidence type="ECO:0000259" key="9">
    <source>
        <dbReference type="SMART" id="SM00244"/>
    </source>
</evidence>
<dbReference type="PIRSF" id="PIRSF005651">
    <property type="entry name" value="HflC"/>
    <property type="match status" value="1"/>
</dbReference>
<sequence>MRNSTIPGIALIALVILGFIGINSVYVVRQTEYALVLRFNAVRATATNPGLHFKMPFIDNVHFFEKRVMSLALPLQNILSIDRQYLDVDAFVRFQITDPLKFYQGATNMDRAKHLLTGFANSAMRQILASSSRDAIVRTNRSNLMKNIQDQMKMEAASIGVRIVDMRLTRVDLPTDNSKAVFERMVSERRREAADIRAQGDQKAQIIRAKAQRDATVIIAEANRQSQELRGQGDAEKNRILAEAFGQDAEFFNFIRSMQAYQAGFTADKTNMVLSPDSEFFRYFRDPKGGGKPATPKPVPAQPAPAAGQ</sequence>
<evidence type="ECO:0000256" key="4">
    <source>
        <dbReference type="ARBA" id="ARBA00022989"/>
    </source>
</evidence>
<name>A0ABV0BK32_9HYPH</name>
<dbReference type="PANTHER" id="PTHR42911">
    <property type="entry name" value="MODULATOR OF FTSH PROTEASE HFLC"/>
    <property type="match status" value="1"/>
</dbReference>
<feature type="domain" description="Band 7" evidence="9">
    <location>
        <begin position="23"/>
        <end position="185"/>
    </location>
</feature>
<dbReference type="Gene3D" id="3.30.479.30">
    <property type="entry name" value="Band 7 domain"/>
    <property type="match status" value="1"/>
</dbReference>
<dbReference type="Pfam" id="PF01145">
    <property type="entry name" value="Band_7"/>
    <property type="match status" value="1"/>
</dbReference>
<evidence type="ECO:0000256" key="6">
    <source>
        <dbReference type="PIRNR" id="PIRNR005651"/>
    </source>
</evidence>
<dbReference type="CDD" id="cd03405">
    <property type="entry name" value="SPFH_HflC"/>
    <property type="match status" value="1"/>
</dbReference>
<dbReference type="InterPro" id="IPR010200">
    <property type="entry name" value="HflC"/>
</dbReference>
<feature type="transmembrane region" description="Helical" evidence="8">
    <location>
        <begin position="6"/>
        <end position="28"/>
    </location>
</feature>
<evidence type="ECO:0000256" key="7">
    <source>
        <dbReference type="SAM" id="MobiDB-lite"/>
    </source>
</evidence>
<keyword evidence="4 8" id="KW-1133">Transmembrane helix</keyword>
<gene>
    <name evidence="10" type="ORF">WJT86_09790</name>
</gene>
<organism evidence="10 11">
    <name type="scientific">Hohaiivirga grylli</name>
    <dbReference type="NCBI Taxonomy" id="3133970"/>
    <lineage>
        <taxon>Bacteria</taxon>
        <taxon>Pseudomonadati</taxon>
        <taxon>Pseudomonadota</taxon>
        <taxon>Alphaproteobacteria</taxon>
        <taxon>Hyphomicrobiales</taxon>
        <taxon>Methylobacteriaceae</taxon>
        <taxon>Hohaiivirga</taxon>
    </lineage>
</organism>
<keyword evidence="5 8" id="KW-0472">Membrane</keyword>
<dbReference type="GO" id="GO:0008233">
    <property type="term" value="F:peptidase activity"/>
    <property type="evidence" value="ECO:0007669"/>
    <property type="project" value="UniProtKB-KW"/>
</dbReference>
<evidence type="ECO:0000313" key="11">
    <source>
        <dbReference type="Proteomes" id="UP001418637"/>
    </source>
</evidence>
<proteinExistence type="inferred from homology"/>
<dbReference type="Proteomes" id="UP001418637">
    <property type="component" value="Unassembled WGS sequence"/>
</dbReference>
<keyword evidence="11" id="KW-1185">Reference proteome</keyword>
<comment type="function">
    <text evidence="6">HflC and HflK could regulate a protease.</text>
</comment>
<dbReference type="RefSeq" id="WP_346337379.1">
    <property type="nucleotide sequence ID" value="NZ_JBBYXI010000003.1"/>
</dbReference>
<evidence type="ECO:0000256" key="5">
    <source>
        <dbReference type="ARBA" id="ARBA00023136"/>
    </source>
</evidence>
<comment type="caution">
    <text evidence="10">The sequence shown here is derived from an EMBL/GenBank/DDBJ whole genome shotgun (WGS) entry which is preliminary data.</text>
</comment>
<keyword evidence="10" id="KW-0645">Protease</keyword>
<dbReference type="SUPFAM" id="SSF117892">
    <property type="entry name" value="Band 7/SPFH domain"/>
    <property type="match status" value="1"/>
</dbReference>
<comment type="subcellular location">
    <subcellularLocation>
        <location evidence="1">Membrane</location>
        <topology evidence="1">Single-pass membrane protein</topology>
    </subcellularLocation>
</comment>
<evidence type="ECO:0000256" key="2">
    <source>
        <dbReference type="ARBA" id="ARBA00007862"/>
    </source>
</evidence>